<protein>
    <submittedName>
        <fullName evidence="1">Uncharacterized protein</fullName>
    </submittedName>
</protein>
<dbReference type="AlphaFoldDB" id="A0AAD6Y1Q6"/>
<evidence type="ECO:0000313" key="1">
    <source>
        <dbReference type="EMBL" id="KAJ7196868.1"/>
    </source>
</evidence>
<sequence length="123" mass="13998">MPMRSRNIPTHQCFYTVQSLNGGAGGNSGGRQWPTQLGIGLRRAEDPQDHLSFQFQQSEALQAAEYLEQVIRARPDFDFSLSLGSDLHKFIREMRSETEASPMEYPPYGIARGTFPRVFRMTE</sequence>
<dbReference type="Proteomes" id="UP001219525">
    <property type="component" value="Unassembled WGS sequence"/>
</dbReference>
<proteinExistence type="predicted"/>
<gene>
    <name evidence="1" type="ORF">GGX14DRAFT_403073</name>
</gene>
<reference evidence="1" key="1">
    <citation type="submission" date="2023-03" db="EMBL/GenBank/DDBJ databases">
        <title>Massive genome expansion in bonnet fungi (Mycena s.s.) driven by repeated elements and novel gene families across ecological guilds.</title>
        <authorList>
            <consortium name="Lawrence Berkeley National Laboratory"/>
            <person name="Harder C.B."/>
            <person name="Miyauchi S."/>
            <person name="Viragh M."/>
            <person name="Kuo A."/>
            <person name="Thoen E."/>
            <person name="Andreopoulos B."/>
            <person name="Lu D."/>
            <person name="Skrede I."/>
            <person name="Drula E."/>
            <person name="Henrissat B."/>
            <person name="Morin E."/>
            <person name="Kohler A."/>
            <person name="Barry K."/>
            <person name="LaButti K."/>
            <person name="Morin E."/>
            <person name="Salamov A."/>
            <person name="Lipzen A."/>
            <person name="Mereny Z."/>
            <person name="Hegedus B."/>
            <person name="Baldrian P."/>
            <person name="Stursova M."/>
            <person name="Weitz H."/>
            <person name="Taylor A."/>
            <person name="Grigoriev I.V."/>
            <person name="Nagy L.G."/>
            <person name="Martin F."/>
            <person name="Kauserud H."/>
        </authorList>
    </citation>
    <scope>NUCLEOTIDE SEQUENCE</scope>
    <source>
        <strain evidence="1">9144</strain>
    </source>
</reference>
<name>A0AAD6Y1Q6_9AGAR</name>
<comment type="caution">
    <text evidence="1">The sequence shown here is derived from an EMBL/GenBank/DDBJ whole genome shotgun (WGS) entry which is preliminary data.</text>
</comment>
<keyword evidence="2" id="KW-1185">Reference proteome</keyword>
<evidence type="ECO:0000313" key="2">
    <source>
        <dbReference type="Proteomes" id="UP001219525"/>
    </source>
</evidence>
<accession>A0AAD6Y1Q6</accession>
<dbReference type="EMBL" id="JARJCW010000081">
    <property type="protein sequence ID" value="KAJ7196868.1"/>
    <property type="molecule type" value="Genomic_DNA"/>
</dbReference>
<organism evidence="1 2">
    <name type="scientific">Mycena pura</name>
    <dbReference type="NCBI Taxonomy" id="153505"/>
    <lineage>
        <taxon>Eukaryota</taxon>
        <taxon>Fungi</taxon>
        <taxon>Dikarya</taxon>
        <taxon>Basidiomycota</taxon>
        <taxon>Agaricomycotina</taxon>
        <taxon>Agaricomycetes</taxon>
        <taxon>Agaricomycetidae</taxon>
        <taxon>Agaricales</taxon>
        <taxon>Marasmiineae</taxon>
        <taxon>Mycenaceae</taxon>
        <taxon>Mycena</taxon>
    </lineage>
</organism>